<dbReference type="KEGG" id="boz:DBV39_15715"/>
<proteinExistence type="inferred from homology"/>
<comment type="similarity">
    <text evidence="3">Belongs to the FdhD family.</text>
</comment>
<dbReference type="NCBIfam" id="TIGR00129">
    <property type="entry name" value="fdhD_narQ"/>
    <property type="match status" value="1"/>
</dbReference>
<accession>A0A2R4XMA8</accession>
<dbReference type="GO" id="GO:0097163">
    <property type="term" value="F:sulfur carrier activity"/>
    <property type="evidence" value="ECO:0007669"/>
    <property type="project" value="UniProtKB-UniRule"/>
</dbReference>
<dbReference type="SUPFAM" id="SSF53927">
    <property type="entry name" value="Cytidine deaminase-like"/>
    <property type="match status" value="1"/>
</dbReference>
<name>A0A2R4XMA8_9BURK</name>
<dbReference type="GO" id="GO:0016783">
    <property type="term" value="F:sulfurtransferase activity"/>
    <property type="evidence" value="ECO:0007669"/>
    <property type="project" value="InterPro"/>
</dbReference>
<feature type="active site" description="Cysteine persulfide intermediate" evidence="3">
    <location>
        <position position="110"/>
    </location>
</feature>
<keyword evidence="2 3" id="KW-0501">Molybdenum cofactor biosynthesis</keyword>
<evidence type="ECO:0000313" key="5">
    <source>
        <dbReference type="Proteomes" id="UP000244571"/>
    </source>
</evidence>
<sequence>MLQPTKTLTVQRWRDGTVEPSSQDVLIEEVPVALEFNGITYATMLVTPADLDDFARGFALTEGIVGKAQEIYGIEVEPTPDGIVLHMDIASARAHALKARKRSMAGRTGCGLCGVESLDQVLRPVYPIVEPGVISPAAVLEAHRQMTARQPMFQATGASHVAALATLDGSLIAVREDVGRHNALDKLIGATAGVNQRAMVMVSSRASFEMVQKTLAAGHVALAAVSAPTAMATRLAQQHNLVLMGFVRDDGLAVYAGAVHVE</sequence>
<dbReference type="HAMAP" id="MF_00187">
    <property type="entry name" value="FdhD"/>
    <property type="match status" value="1"/>
</dbReference>
<dbReference type="InterPro" id="IPR003786">
    <property type="entry name" value="FdhD"/>
</dbReference>
<comment type="subcellular location">
    <subcellularLocation>
        <location evidence="3">Cytoplasm</location>
    </subcellularLocation>
</comment>
<organism evidence="4 5">
    <name type="scientific">Orrella marina</name>
    <dbReference type="NCBI Taxonomy" id="2163011"/>
    <lineage>
        <taxon>Bacteria</taxon>
        <taxon>Pseudomonadati</taxon>
        <taxon>Pseudomonadota</taxon>
        <taxon>Betaproteobacteria</taxon>
        <taxon>Burkholderiales</taxon>
        <taxon>Alcaligenaceae</taxon>
        <taxon>Orrella</taxon>
    </lineage>
</organism>
<dbReference type="Pfam" id="PF02634">
    <property type="entry name" value="FdhD-NarQ"/>
    <property type="match status" value="1"/>
</dbReference>
<comment type="function">
    <text evidence="3">Required for formate dehydrogenase (FDH) activity. Acts as a sulfur carrier protein that transfers sulfur from IscS to the molybdenum cofactor prior to its insertion into FDH.</text>
</comment>
<keyword evidence="5" id="KW-1185">Reference proteome</keyword>
<dbReference type="RefSeq" id="WP_108622343.1">
    <property type="nucleotide sequence ID" value="NZ_CP028901.1"/>
</dbReference>
<dbReference type="AlphaFoldDB" id="A0A2R4XMA8"/>
<dbReference type="GO" id="GO:0006777">
    <property type="term" value="P:Mo-molybdopterin cofactor biosynthetic process"/>
    <property type="evidence" value="ECO:0007669"/>
    <property type="project" value="UniProtKB-UniRule"/>
</dbReference>
<dbReference type="PIRSF" id="PIRSF015626">
    <property type="entry name" value="FdhD"/>
    <property type="match status" value="1"/>
</dbReference>
<comment type="caution">
    <text evidence="3">Lacks conserved residue(s) required for the propagation of feature annotation.</text>
</comment>
<keyword evidence="4" id="KW-0808">Transferase</keyword>
<reference evidence="4 5" key="1">
    <citation type="submission" date="2018-04" db="EMBL/GenBank/DDBJ databases">
        <title>Bordetella sp. HZ20 isolated from seawater.</title>
        <authorList>
            <person name="Sun C."/>
        </authorList>
    </citation>
    <scope>NUCLEOTIDE SEQUENCE [LARGE SCALE GENOMIC DNA]</scope>
    <source>
        <strain evidence="4 5">HZ20</strain>
    </source>
</reference>
<evidence type="ECO:0000256" key="2">
    <source>
        <dbReference type="ARBA" id="ARBA00023150"/>
    </source>
</evidence>
<dbReference type="Gene3D" id="3.40.140.10">
    <property type="entry name" value="Cytidine Deaminase, domain 2"/>
    <property type="match status" value="1"/>
</dbReference>
<evidence type="ECO:0000313" key="4">
    <source>
        <dbReference type="EMBL" id="AWB34933.1"/>
    </source>
</evidence>
<protein>
    <recommendedName>
        <fullName evidence="3">Sulfur carrier protein FdhD</fullName>
    </recommendedName>
</protein>
<evidence type="ECO:0000256" key="1">
    <source>
        <dbReference type="ARBA" id="ARBA00022490"/>
    </source>
</evidence>
<dbReference type="PANTHER" id="PTHR30592">
    <property type="entry name" value="FORMATE DEHYDROGENASE"/>
    <property type="match status" value="1"/>
</dbReference>
<dbReference type="EMBL" id="CP028901">
    <property type="protein sequence ID" value="AWB34933.1"/>
    <property type="molecule type" value="Genomic_DNA"/>
</dbReference>
<dbReference type="InterPro" id="IPR016193">
    <property type="entry name" value="Cytidine_deaminase-like"/>
</dbReference>
<dbReference type="PANTHER" id="PTHR30592:SF1">
    <property type="entry name" value="SULFUR CARRIER PROTEIN FDHD"/>
    <property type="match status" value="1"/>
</dbReference>
<keyword evidence="1 3" id="KW-0963">Cytoplasm</keyword>
<dbReference type="OrthoDB" id="3197277at2"/>
<dbReference type="Proteomes" id="UP000244571">
    <property type="component" value="Chromosome"/>
</dbReference>
<dbReference type="GO" id="GO:0005737">
    <property type="term" value="C:cytoplasm"/>
    <property type="evidence" value="ECO:0007669"/>
    <property type="project" value="UniProtKB-SubCell"/>
</dbReference>
<evidence type="ECO:0000256" key="3">
    <source>
        <dbReference type="HAMAP-Rule" id="MF_00187"/>
    </source>
</evidence>
<gene>
    <name evidence="3" type="primary">fdhD</name>
    <name evidence="4" type="ORF">DBV39_15715</name>
</gene>
<dbReference type="Gene3D" id="3.10.20.10">
    <property type="match status" value="1"/>
</dbReference>